<sequence>EINNITNRKSNTLITNISTTANVIPIYIIFKTNLIEEFIYNNLNNSVRFTKLPTGFLNTNLILN</sequence>
<protein>
    <submittedName>
        <fullName evidence="1">Uncharacterized protein</fullName>
    </submittedName>
</protein>
<organism evidence="1 2">
    <name type="scientific">Neurospora intermedia</name>
    <dbReference type="NCBI Taxonomy" id="5142"/>
    <lineage>
        <taxon>Eukaryota</taxon>
        <taxon>Fungi</taxon>
        <taxon>Dikarya</taxon>
        <taxon>Ascomycota</taxon>
        <taxon>Pezizomycotina</taxon>
        <taxon>Sordariomycetes</taxon>
        <taxon>Sordariomycetidae</taxon>
        <taxon>Sordariales</taxon>
        <taxon>Sordariaceae</taxon>
        <taxon>Neurospora</taxon>
    </lineage>
</organism>
<evidence type="ECO:0000313" key="1">
    <source>
        <dbReference type="EMBL" id="KAL0470766.1"/>
    </source>
</evidence>
<feature type="non-terminal residue" evidence="1">
    <location>
        <position position="1"/>
    </location>
</feature>
<dbReference type="EMBL" id="JAVLET010000004">
    <property type="protein sequence ID" value="KAL0470766.1"/>
    <property type="molecule type" value="Genomic_DNA"/>
</dbReference>
<comment type="caution">
    <text evidence="1">The sequence shown here is derived from an EMBL/GenBank/DDBJ whole genome shotgun (WGS) entry which is preliminary data.</text>
</comment>
<keyword evidence="2" id="KW-1185">Reference proteome</keyword>
<name>A0ABR3DG72_NEUIN</name>
<dbReference type="Proteomes" id="UP001451303">
    <property type="component" value="Unassembled WGS sequence"/>
</dbReference>
<accession>A0ABR3DG72</accession>
<proteinExistence type="predicted"/>
<reference evidence="1 2" key="1">
    <citation type="submission" date="2023-09" db="EMBL/GenBank/DDBJ databases">
        <title>Multi-omics analysis of a traditional fermented food reveals byproduct-associated fungal strains for waste-to-food upcycling.</title>
        <authorList>
            <consortium name="Lawrence Berkeley National Laboratory"/>
            <person name="Rekdal V.M."/>
            <person name="Villalobos-Escobedo J.M."/>
            <person name="Rodriguez-Valeron N."/>
            <person name="Garcia M.O."/>
            <person name="Vasquez D.P."/>
            <person name="Damayanti I."/>
            <person name="Sorensen P.M."/>
            <person name="Baidoo E.E."/>
            <person name="De Carvalho A.C."/>
            <person name="Riley R."/>
            <person name="Lipzen A."/>
            <person name="He G."/>
            <person name="Yan M."/>
            <person name="Haridas S."/>
            <person name="Daum C."/>
            <person name="Yoshinaga Y."/>
            <person name="Ng V."/>
            <person name="Grigoriev I.V."/>
            <person name="Munk R."/>
            <person name="Nuraida L."/>
            <person name="Wijaya C.H."/>
            <person name="Morales P.-C."/>
            <person name="Keasling J.D."/>
        </authorList>
    </citation>
    <scope>NUCLEOTIDE SEQUENCE [LARGE SCALE GENOMIC DNA]</scope>
    <source>
        <strain evidence="1 2">FGSC 2613</strain>
    </source>
</reference>
<gene>
    <name evidence="1" type="ORF">QR685DRAFT_442319</name>
</gene>
<evidence type="ECO:0000313" key="2">
    <source>
        <dbReference type="Proteomes" id="UP001451303"/>
    </source>
</evidence>